<proteinExistence type="predicted"/>
<name>A0A5B7EFS6_PORTR</name>
<evidence type="ECO:0000313" key="1">
    <source>
        <dbReference type="EMBL" id="MPC32129.1"/>
    </source>
</evidence>
<gene>
    <name evidence="1" type="ORF">E2C01_025434</name>
</gene>
<keyword evidence="2" id="KW-1185">Reference proteome</keyword>
<protein>
    <submittedName>
        <fullName evidence="1">Uncharacterized protein</fullName>
    </submittedName>
</protein>
<evidence type="ECO:0000313" key="2">
    <source>
        <dbReference type="Proteomes" id="UP000324222"/>
    </source>
</evidence>
<dbReference type="Proteomes" id="UP000324222">
    <property type="component" value="Unassembled WGS sequence"/>
</dbReference>
<sequence length="65" mass="7060">MNTQDGNEADDNDNMLLQRPEVKMMVSTLMTGNGVGGLQVEISCAGQNSQMDSWDRIGPVMNQSV</sequence>
<dbReference type="EMBL" id="VSRR010002569">
    <property type="protein sequence ID" value="MPC32129.1"/>
    <property type="molecule type" value="Genomic_DNA"/>
</dbReference>
<comment type="caution">
    <text evidence="1">The sequence shown here is derived from an EMBL/GenBank/DDBJ whole genome shotgun (WGS) entry which is preliminary data.</text>
</comment>
<organism evidence="1 2">
    <name type="scientific">Portunus trituberculatus</name>
    <name type="common">Swimming crab</name>
    <name type="synonym">Neptunus trituberculatus</name>
    <dbReference type="NCBI Taxonomy" id="210409"/>
    <lineage>
        <taxon>Eukaryota</taxon>
        <taxon>Metazoa</taxon>
        <taxon>Ecdysozoa</taxon>
        <taxon>Arthropoda</taxon>
        <taxon>Crustacea</taxon>
        <taxon>Multicrustacea</taxon>
        <taxon>Malacostraca</taxon>
        <taxon>Eumalacostraca</taxon>
        <taxon>Eucarida</taxon>
        <taxon>Decapoda</taxon>
        <taxon>Pleocyemata</taxon>
        <taxon>Brachyura</taxon>
        <taxon>Eubrachyura</taxon>
        <taxon>Portunoidea</taxon>
        <taxon>Portunidae</taxon>
        <taxon>Portuninae</taxon>
        <taxon>Portunus</taxon>
    </lineage>
</organism>
<accession>A0A5B7EFS6</accession>
<reference evidence="1 2" key="1">
    <citation type="submission" date="2019-05" db="EMBL/GenBank/DDBJ databases">
        <title>Another draft genome of Portunus trituberculatus and its Hox gene families provides insights of decapod evolution.</title>
        <authorList>
            <person name="Jeong J.-H."/>
            <person name="Song I."/>
            <person name="Kim S."/>
            <person name="Choi T."/>
            <person name="Kim D."/>
            <person name="Ryu S."/>
            <person name="Kim W."/>
        </authorList>
    </citation>
    <scope>NUCLEOTIDE SEQUENCE [LARGE SCALE GENOMIC DNA]</scope>
    <source>
        <tissue evidence="1">Muscle</tissue>
    </source>
</reference>
<dbReference type="AlphaFoldDB" id="A0A5B7EFS6"/>